<proteinExistence type="predicted"/>
<keyword evidence="4" id="KW-1185">Reference proteome</keyword>
<protein>
    <submittedName>
        <fullName evidence="3">DUF4395 domain-containing protein</fullName>
    </submittedName>
</protein>
<keyword evidence="1" id="KW-0812">Transmembrane</keyword>
<reference evidence="3" key="1">
    <citation type="submission" date="2020-06" db="EMBL/GenBank/DDBJ databases">
        <title>Insight into the genomes of haloalkaliphilic bacilli from Kenyan soda lakes.</title>
        <authorList>
            <person name="Mwirichia R."/>
            <person name="Villamizar G.C."/>
            <person name="Poehlein A."/>
            <person name="Mugweru J."/>
            <person name="Kipnyargis A."/>
            <person name="Kiplimo D."/>
            <person name="Orwa P."/>
            <person name="Daniel R."/>
        </authorList>
    </citation>
    <scope>NUCLEOTIDE SEQUENCE</scope>
    <source>
        <strain evidence="3">B1096_S55</strain>
    </source>
</reference>
<gene>
    <name evidence="3" type="ORF">HXA33_07450</name>
</gene>
<feature type="transmembrane region" description="Helical" evidence="1">
    <location>
        <begin position="12"/>
        <end position="42"/>
    </location>
</feature>
<dbReference type="InterPro" id="IPR016942">
    <property type="entry name" value="UCP030042"/>
</dbReference>
<comment type="caution">
    <text evidence="3">The sequence shown here is derived from an EMBL/GenBank/DDBJ whole genome shotgun (WGS) entry which is preliminary data.</text>
</comment>
<dbReference type="AlphaFoldDB" id="A0A9Q4B133"/>
<feature type="transmembrane region" description="Helical" evidence="1">
    <location>
        <begin position="98"/>
        <end position="117"/>
    </location>
</feature>
<evidence type="ECO:0000256" key="1">
    <source>
        <dbReference type="SAM" id="Phobius"/>
    </source>
</evidence>
<evidence type="ECO:0000259" key="2">
    <source>
        <dbReference type="Pfam" id="PF14340"/>
    </source>
</evidence>
<feature type="transmembrane region" description="Helical" evidence="1">
    <location>
        <begin position="72"/>
        <end position="92"/>
    </location>
</feature>
<dbReference type="InterPro" id="IPR025508">
    <property type="entry name" value="DUF4395"/>
</dbReference>
<dbReference type="EMBL" id="JABXYM010000001">
    <property type="protein sequence ID" value="MCR6096384.1"/>
    <property type="molecule type" value="Genomic_DNA"/>
</dbReference>
<accession>A0A9Q4B133</accession>
<dbReference type="Proteomes" id="UP001057753">
    <property type="component" value="Unassembled WGS sequence"/>
</dbReference>
<evidence type="ECO:0000313" key="3">
    <source>
        <dbReference type="EMBL" id="MCR6096384.1"/>
    </source>
</evidence>
<organism evidence="3 4">
    <name type="scientific">Salipaludibacillus agaradhaerens</name>
    <name type="common">Bacillus agaradhaerens</name>
    <dbReference type="NCBI Taxonomy" id="76935"/>
    <lineage>
        <taxon>Bacteria</taxon>
        <taxon>Bacillati</taxon>
        <taxon>Bacillota</taxon>
        <taxon>Bacilli</taxon>
        <taxon>Bacillales</taxon>
        <taxon>Bacillaceae</taxon>
    </lineage>
</organism>
<dbReference type="RefSeq" id="WP_257821002.1">
    <property type="nucleotide sequence ID" value="NZ_JABXYM010000001.1"/>
</dbReference>
<keyword evidence="1" id="KW-1133">Transmembrane helix</keyword>
<sequence>MTIPKPLVQLNQLFICISIIFSLIISPWVLLLPISVGILTLVTKQNPIIRAGKIFLSKPAESYPPEDKDQQLFNQWIATICLSVAFLFFLLGQQVLTVVFSLMVFIAALTALLGYCIGCQIRYKLKMWQYKQNNK</sequence>
<keyword evidence="1" id="KW-0472">Membrane</keyword>
<dbReference type="Pfam" id="PF14340">
    <property type="entry name" value="DUF4395"/>
    <property type="match status" value="1"/>
</dbReference>
<evidence type="ECO:0000313" key="4">
    <source>
        <dbReference type="Proteomes" id="UP001057753"/>
    </source>
</evidence>
<dbReference type="PIRSF" id="PIRSF030042">
    <property type="entry name" value="UCP030042"/>
    <property type="match status" value="1"/>
</dbReference>
<name>A0A9Q4B133_SALAG</name>
<feature type="domain" description="DUF4395" evidence="2">
    <location>
        <begin position="3"/>
        <end position="126"/>
    </location>
</feature>